<proteinExistence type="predicted"/>
<evidence type="ECO:0000256" key="1">
    <source>
        <dbReference type="SAM" id="Phobius"/>
    </source>
</evidence>
<evidence type="ECO:0008006" key="4">
    <source>
        <dbReference type="Google" id="ProtNLM"/>
    </source>
</evidence>
<keyword evidence="1" id="KW-1133">Transmembrane helix</keyword>
<dbReference type="STRING" id="1860102.ACCAA_130113"/>
<evidence type="ECO:0000313" key="2">
    <source>
        <dbReference type="EMBL" id="SBT04162.1"/>
    </source>
</evidence>
<name>A0A1A8XIF5_9PROT</name>
<keyword evidence="1" id="KW-0812">Transmembrane</keyword>
<accession>A0A1A8XIF5</accession>
<keyword evidence="3" id="KW-1185">Reference proteome</keyword>
<protein>
    <recommendedName>
        <fullName evidence="4">General stress protein 17M-like domain-containing protein</fullName>
    </recommendedName>
</protein>
<evidence type="ECO:0000313" key="3">
    <source>
        <dbReference type="Proteomes" id="UP000199169"/>
    </source>
</evidence>
<dbReference type="RefSeq" id="WP_186405861.1">
    <property type="nucleotide sequence ID" value="NZ_FLQX01000035.1"/>
</dbReference>
<organism evidence="2 3">
    <name type="scientific">Candidatus Accumulibacter aalborgensis</name>
    <dbReference type="NCBI Taxonomy" id="1860102"/>
    <lineage>
        <taxon>Bacteria</taxon>
        <taxon>Pseudomonadati</taxon>
        <taxon>Pseudomonadota</taxon>
        <taxon>Betaproteobacteria</taxon>
        <taxon>Candidatus Accumulibacter</taxon>
    </lineage>
</organism>
<feature type="transmembrane region" description="Helical" evidence="1">
    <location>
        <begin position="59"/>
        <end position="82"/>
    </location>
</feature>
<dbReference type="Proteomes" id="UP000199169">
    <property type="component" value="Unassembled WGS sequence"/>
</dbReference>
<keyword evidence="1" id="KW-0472">Membrane</keyword>
<dbReference type="AlphaFoldDB" id="A0A1A8XIF5"/>
<sequence length="168" mass="17205">MNDQRHIVSGIYISRAEADAVCSELVERGLSRGQLHIMENVQADGSHRMAADDEALKDVLVDGAVGAAVGSGLGVLAEVALVAANVTLFVASPLIGPLAMLGWGAALGGVLGAAVGAEKPEEKKEGKFSELVLDAIRSGHVVLVADTTTAAEETVVRDVIGNSIAQSH</sequence>
<reference evidence="2 3" key="1">
    <citation type="submission" date="2016-06" db="EMBL/GenBank/DDBJ databases">
        <authorList>
            <person name="Kjaerup R.B."/>
            <person name="Dalgaard T.S."/>
            <person name="Juul-Madsen H.R."/>
        </authorList>
    </citation>
    <scope>NUCLEOTIDE SEQUENCE [LARGE SCALE GENOMIC DNA]</scope>
    <source>
        <strain evidence="2">3</strain>
    </source>
</reference>
<feature type="transmembrane region" description="Helical" evidence="1">
    <location>
        <begin position="94"/>
        <end position="117"/>
    </location>
</feature>
<gene>
    <name evidence="2" type="ORF">ACCAA_130113</name>
</gene>
<dbReference type="EMBL" id="FLQX01000035">
    <property type="protein sequence ID" value="SBT04162.1"/>
    <property type="molecule type" value="Genomic_DNA"/>
</dbReference>